<evidence type="ECO:0000256" key="7">
    <source>
        <dbReference type="ARBA" id="ARBA00023292"/>
    </source>
</evidence>
<dbReference type="PANTHER" id="PTHR10574">
    <property type="entry name" value="NETRIN/LAMININ-RELATED"/>
    <property type="match status" value="1"/>
</dbReference>
<dbReference type="Proteomes" id="UP000472263">
    <property type="component" value="Chromosome 17"/>
</dbReference>
<keyword evidence="9" id="KW-0175">Coiled coil</keyword>
<dbReference type="SMART" id="SM00180">
    <property type="entry name" value="EGF_Lam"/>
    <property type="match status" value="5"/>
</dbReference>
<dbReference type="InterPro" id="IPR050440">
    <property type="entry name" value="Laminin/Netrin_ECM"/>
</dbReference>
<keyword evidence="4" id="KW-0084">Basement membrane</keyword>
<feature type="domain" description="Laminin EGF-like" evidence="10">
    <location>
        <begin position="402"/>
        <end position="453"/>
    </location>
</feature>
<evidence type="ECO:0000256" key="3">
    <source>
        <dbReference type="ARBA" id="ARBA00022737"/>
    </source>
</evidence>
<dbReference type="GeneTree" id="ENSGT00940000158069"/>
<dbReference type="SMART" id="SM00181">
    <property type="entry name" value="EGF"/>
    <property type="match status" value="4"/>
</dbReference>
<dbReference type="SMART" id="SM00281">
    <property type="entry name" value="LamB"/>
    <property type="match status" value="1"/>
</dbReference>
<evidence type="ECO:0000256" key="9">
    <source>
        <dbReference type="SAM" id="Coils"/>
    </source>
</evidence>
<gene>
    <name evidence="12" type="primary">lamc2</name>
</gene>
<accession>A0A667ZDP4</accession>
<evidence type="ECO:0000313" key="13">
    <source>
        <dbReference type="Proteomes" id="UP000472263"/>
    </source>
</evidence>
<feature type="disulfide bond" evidence="8">
    <location>
        <begin position="426"/>
        <end position="435"/>
    </location>
</feature>
<feature type="coiled-coil region" evidence="9">
    <location>
        <begin position="778"/>
        <end position="823"/>
    </location>
</feature>
<evidence type="ECO:0000256" key="1">
    <source>
        <dbReference type="ARBA" id="ARBA00004302"/>
    </source>
</evidence>
<dbReference type="PRINTS" id="PR00011">
    <property type="entry name" value="EGFLAMININ"/>
</dbReference>
<keyword evidence="4" id="KW-0964">Secreted</keyword>
<dbReference type="InParanoid" id="A0A667ZDP4"/>
<feature type="domain" description="Laminin EGF-like" evidence="10">
    <location>
        <begin position="62"/>
        <end position="106"/>
    </location>
</feature>
<keyword evidence="13" id="KW-1185">Reference proteome</keyword>
<reference evidence="12" key="1">
    <citation type="submission" date="2019-06" db="EMBL/GenBank/DDBJ databases">
        <authorList>
            <consortium name="Wellcome Sanger Institute Data Sharing"/>
        </authorList>
    </citation>
    <scope>NUCLEOTIDE SEQUENCE [LARGE SCALE GENOMIC DNA]</scope>
</reference>
<keyword evidence="6" id="KW-0325">Glycoprotein</keyword>
<feature type="coiled-coil region" evidence="9">
    <location>
        <begin position="523"/>
        <end position="550"/>
    </location>
</feature>
<evidence type="ECO:0000256" key="5">
    <source>
        <dbReference type="ARBA" id="ARBA00023157"/>
    </source>
</evidence>
<sequence length="935" mass="100994">AVWWLFGGSTMRCLCNGKSRYCLRDAWGLRCVDCQGNTEGRHCERCKDGFYQQGARQDCMPCGCHGAGSVSARCDSRGRCSCKEGVSGDKCDRCRDGVMGPDGCVDGWHVATAQGVALDDVSFRWSPKYKDIEVISKNSQPVYLHAPAPFLGNHLLSYGQNLSFSLRLDRGVRRPSTSDIILEGSGLRVSASLGDLRSIVPCGQKITYSFRLDERLSCRWRPQLSSLQFQMLLQNLTAIKIRATFGENGRGYLDNVQLVSARRGDGVPAGWVQSCRCPLGHQGQFCERCASGFKRRVPELGAFSDCEPCHCRGGKCDPETGDCYSADETPGSSSCPPGSYRDPLRPLICLQCPCPAGESCSLDAATRRVLCGGCPPGTTGSGCSVCQSGFYGNPAAGGCQPCRCNGHVDLSRVGSCDPATGECLQCANNTRGGQCEACLPGFFHRRPADACQPCECDPQGSLAAQCDDGGRCECRPGYEGLRCHRSACPACFNPVKTKLYAVKLQELQALFSRLDGGVRPDGDQQLDRKLRAAEQQLTELQHMEKVLQERLSSISRSQLAEDRDLQAIAAAAAATRRRERTYESKVDDVQKLIDDMRRRLKEAKLSIPSAVSMYDNTSAQVKALENKAGRVSGEAKGESKMADGMLKHIAAMEKQIPDGLKVTAALLTSLQDLDRLLARANAAKADTQAALRGIDSNKDVLDRALNALRGFDEQVGGSKAQADAAIQKLPGINATIQRAKEENAETLSILAGVDEDLHAGSPGVSCCLQGAVDSLPSHAGLEESATKLNKEVKALQEEAAAADEDLSERLDEAARQRDDAKQVQTHLSPALSEHTAGLWGSKVRDNLGCVLSSPGSVDAERLSELEEAVAGAQRSVERELRPRLDEVAEREAAQRRRLSGLNLDIDSVLLDISNLEDILKAVPNGCFNHPPHEHA</sequence>
<reference evidence="12" key="3">
    <citation type="submission" date="2025-09" db="UniProtKB">
        <authorList>
            <consortium name="Ensembl"/>
        </authorList>
    </citation>
    <scope>IDENTIFICATION</scope>
</reference>
<feature type="disulfide bond" evidence="8">
    <location>
        <begin position="82"/>
        <end position="91"/>
    </location>
</feature>
<keyword evidence="3" id="KW-0677">Repeat</keyword>
<dbReference type="InterPro" id="IPR000742">
    <property type="entry name" value="EGF"/>
</dbReference>
<proteinExistence type="predicted"/>
<dbReference type="PROSITE" id="PS01186">
    <property type="entry name" value="EGF_2"/>
    <property type="match status" value="1"/>
</dbReference>
<evidence type="ECO:0000256" key="4">
    <source>
        <dbReference type="ARBA" id="ARBA00022869"/>
    </source>
</evidence>
<comment type="subcellular location">
    <subcellularLocation>
        <location evidence="1">Secreted</location>
        <location evidence="1">Extracellular space</location>
        <location evidence="1">Extracellular matrix</location>
        <location evidence="1">Basement membrane</location>
    </subcellularLocation>
</comment>
<dbReference type="InterPro" id="IPR002049">
    <property type="entry name" value="LE_dom"/>
</dbReference>
<dbReference type="CDD" id="cd00055">
    <property type="entry name" value="EGF_Lam"/>
    <property type="match status" value="4"/>
</dbReference>
<evidence type="ECO:0000259" key="10">
    <source>
        <dbReference type="PROSITE" id="PS50027"/>
    </source>
</evidence>
<dbReference type="PROSITE" id="PS51115">
    <property type="entry name" value="LAMININ_IVA"/>
    <property type="match status" value="1"/>
</dbReference>
<dbReference type="PROSITE" id="PS50027">
    <property type="entry name" value="EGF_LAM_2"/>
    <property type="match status" value="2"/>
</dbReference>
<dbReference type="AlphaFoldDB" id="A0A667ZDP4"/>
<dbReference type="GO" id="GO:0005604">
    <property type="term" value="C:basement membrane"/>
    <property type="evidence" value="ECO:0007669"/>
    <property type="project" value="UniProtKB-SubCell"/>
</dbReference>
<evidence type="ECO:0000256" key="8">
    <source>
        <dbReference type="PROSITE-ProRule" id="PRU00460"/>
    </source>
</evidence>
<dbReference type="SUPFAM" id="SSF57196">
    <property type="entry name" value="EGF/Laminin"/>
    <property type="match status" value="2"/>
</dbReference>
<dbReference type="PROSITE" id="PS01248">
    <property type="entry name" value="EGF_LAM_1"/>
    <property type="match status" value="2"/>
</dbReference>
<dbReference type="PANTHER" id="PTHR10574:SF270">
    <property type="entry name" value="LAMININ SUBUNIT GAMMA-1"/>
    <property type="match status" value="1"/>
</dbReference>
<keyword evidence="7 8" id="KW-0424">Laminin EGF-like domain</keyword>
<reference evidence="12" key="2">
    <citation type="submission" date="2025-08" db="UniProtKB">
        <authorList>
            <consortium name="Ensembl"/>
        </authorList>
    </citation>
    <scope>IDENTIFICATION</scope>
</reference>
<dbReference type="Gene3D" id="2.10.25.10">
    <property type="entry name" value="Laminin"/>
    <property type="match status" value="4"/>
</dbReference>
<dbReference type="FunFam" id="2.10.25.10:FF:000188">
    <property type="entry name" value="Laminin subunit gamma 2"/>
    <property type="match status" value="2"/>
</dbReference>
<dbReference type="Pfam" id="PF24973">
    <property type="entry name" value="EGF_LMN_ATRN"/>
    <property type="match status" value="1"/>
</dbReference>
<organism evidence="12 13">
    <name type="scientific">Myripristis murdjan</name>
    <name type="common">pinecone soldierfish</name>
    <dbReference type="NCBI Taxonomy" id="586833"/>
    <lineage>
        <taxon>Eukaryota</taxon>
        <taxon>Metazoa</taxon>
        <taxon>Chordata</taxon>
        <taxon>Craniata</taxon>
        <taxon>Vertebrata</taxon>
        <taxon>Euteleostomi</taxon>
        <taxon>Actinopterygii</taxon>
        <taxon>Neopterygii</taxon>
        <taxon>Teleostei</taxon>
        <taxon>Neoteleostei</taxon>
        <taxon>Acanthomorphata</taxon>
        <taxon>Holocentriformes</taxon>
        <taxon>Holocentridae</taxon>
        <taxon>Myripristis</taxon>
    </lineage>
</organism>
<dbReference type="Pfam" id="PF00053">
    <property type="entry name" value="EGF_laminin"/>
    <property type="match status" value="5"/>
</dbReference>
<dbReference type="Ensembl" id="ENSMMDT00005042083.1">
    <property type="protein sequence ID" value="ENSMMDP00005041240.1"/>
    <property type="gene ID" value="ENSMMDG00005019063.1"/>
</dbReference>
<feature type="disulfide bond" evidence="8">
    <location>
        <begin position="62"/>
        <end position="74"/>
    </location>
</feature>
<dbReference type="PROSITE" id="PS00022">
    <property type="entry name" value="EGF_1"/>
    <property type="match status" value="1"/>
</dbReference>
<evidence type="ECO:0000256" key="2">
    <source>
        <dbReference type="ARBA" id="ARBA00022729"/>
    </source>
</evidence>
<dbReference type="InterPro" id="IPR000034">
    <property type="entry name" value="Laminin_IV"/>
</dbReference>
<protein>
    <submittedName>
        <fullName evidence="12">Laminin, gamma 2</fullName>
    </submittedName>
</protein>
<dbReference type="Pfam" id="PF00052">
    <property type="entry name" value="Laminin_B"/>
    <property type="match status" value="1"/>
</dbReference>
<dbReference type="InterPro" id="IPR056863">
    <property type="entry name" value="LMN_ATRN_NET-like_EGF"/>
</dbReference>
<keyword evidence="4" id="KW-0272">Extracellular matrix</keyword>
<evidence type="ECO:0000256" key="6">
    <source>
        <dbReference type="ARBA" id="ARBA00023180"/>
    </source>
</evidence>
<dbReference type="GO" id="GO:0009888">
    <property type="term" value="P:tissue development"/>
    <property type="evidence" value="ECO:0007669"/>
    <property type="project" value="TreeGrafter"/>
</dbReference>
<evidence type="ECO:0000313" key="12">
    <source>
        <dbReference type="Ensembl" id="ENSMMDP00005041240.1"/>
    </source>
</evidence>
<evidence type="ECO:0000259" key="11">
    <source>
        <dbReference type="PROSITE" id="PS51115"/>
    </source>
</evidence>
<keyword evidence="5 8" id="KW-1015">Disulfide bond</keyword>
<dbReference type="GO" id="GO:0009887">
    <property type="term" value="P:animal organ morphogenesis"/>
    <property type="evidence" value="ECO:0007669"/>
    <property type="project" value="TreeGrafter"/>
</dbReference>
<comment type="caution">
    <text evidence="8">Lacks conserved residue(s) required for the propagation of feature annotation.</text>
</comment>
<name>A0A667ZDP4_9TELE</name>
<feature type="domain" description="Laminin IV type A" evidence="11">
    <location>
        <begin position="103"/>
        <end position="274"/>
    </location>
</feature>
<keyword evidence="2" id="KW-0732">Signal</keyword>